<gene>
    <name evidence="1" type="ORF">DFR85_06650</name>
</gene>
<reference evidence="1 2" key="1">
    <citation type="submission" date="2018-05" db="EMBL/GenBank/DDBJ databases">
        <title>Complete Genome Sequences of Extremely Thermoacidophilic, Metal-Mobilizing Type-Strain Members of the Archaeal Family Sulfolobaceae: Acidianus brierleyi DSM-1651T, Acidianus sulfidivorans DSM-18786T, Metallosphaera hakonensis DSM-7519T, and Metallosphaera prunae DSM-10039T.</title>
        <authorList>
            <person name="Counts J.A."/>
            <person name="Kelly R.M."/>
        </authorList>
    </citation>
    <scope>NUCLEOTIDE SEQUENCE [LARGE SCALE GENOMIC DNA]</scope>
    <source>
        <strain evidence="1 2">DSM 1651</strain>
    </source>
</reference>
<name>A0A2U9IEA9_9CREN</name>
<dbReference type="KEGG" id="abri:DFR85_06650"/>
<sequence>MINFNDIGKVLSEIKEITDFVIIGDTVVDLCLKRKGTESDVDLFPLSISVITESDKIREFAYNKGWDYGSTPLDTPRLVIPINDDQLQVDFYENFQDFYVPKEIINSASERKIGKYDFKVIKLEDYILLKANAYREEDEDELKTLLYLVGEGKLTIDRDYLKKHVNLFEENSKSIKDRLNMIGFKI</sequence>
<dbReference type="RefSeq" id="WP_110270201.1">
    <property type="nucleotide sequence ID" value="NZ_CP029289.2"/>
</dbReference>
<dbReference type="GeneID" id="36831820"/>
<evidence type="ECO:0000313" key="2">
    <source>
        <dbReference type="Proteomes" id="UP000248044"/>
    </source>
</evidence>
<dbReference type="GO" id="GO:0016740">
    <property type="term" value="F:transferase activity"/>
    <property type="evidence" value="ECO:0007669"/>
    <property type="project" value="UniProtKB-KW"/>
</dbReference>
<accession>A0A2U9IEA9</accession>
<dbReference type="OrthoDB" id="26089at2157"/>
<dbReference type="SUPFAM" id="SSF81301">
    <property type="entry name" value="Nucleotidyltransferase"/>
    <property type="match status" value="1"/>
</dbReference>
<dbReference type="Proteomes" id="UP000248044">
    <property type="component" value="Chromosome"/>
</dbReference>
<proteinExistence type="predicted"/>
<protein>
    <submittedName>
        <fullName evidence="1">Nucleotidyltransferase</fullName>
    </submittedName>
</protein>
<dbReference type="InterPro" id="IPR043519">
    <property type="entry name" value="NT_sf"/>
</dbReference>
<dbReference type="EMBL" id="CP029289">
    <property type="protein sequence ID" value="AWR94320.1"/>
    <property type="molecule type" value="Genomic_DNA"/>
</dbReference>
<organism evidence="1 2">
    <name type="scientific">Acidianus brierleyi</name>
    <dbReference type="NCBI Taxonomy" id="41673"/>
    <lineage>
        <taxon>Archaea</taxon>
        <taxon>Thermoproteota</taxon>
        <taxon>Thermoprotei</taxon>
        <taxon>Sulfolobales</taxon>
        <taxon>Sulfolobaceae</taxon>
        <taxon>Acidianus</taxon>
    </lineage>
</organism>
<keyword evidence="1" id="KW-0808">Transferase</keyword>
<evidence type="ECO:0000313" key="1">
    <source>
        <dbReference type="EMBL" id="AWR94320.1"/>
    </source>
</evidence>
<dbReference type="AlphaFoldDB" id="A0A2U9IEA9"/>
<dbReference type="Pfam" id="PF09970">
    <property type="entry name" value="DUF2204"/>
    <property type="match status" value="1"/>
</dbReference>
<keyword evidence="2" id="KW-1185">Reference proteome</keyword>
<dbReference type="InterPro" id="IPR018700">
    <property type="entry name" value="DUF2204"/>
</dbReference>